<reference evidence="1 2" key="1">
    <citation type="submission" date="2019-09" db="EMBL/GenBank/DDBJ databases">
        <authorList>
            <person name="Li Y."/>
        </authorList>
    </citation>
    <scope>NUCLEOTIDE SEQUENCE [LARGE SCALE GENOMIC DNA]</scope>
    <source>
        <strain evidence="1 2">L3-3HA</strain>
    </source>
</reference>
<protein>
    <submittedName>
        <fullName evidence="1">Uncharacterized protein</fullName>
    </submittedName>
</protein>
<sequence length="84" mass="9956">MGVETMDDSCLWCNLAFSRRMATGAVSRNIGFWRSVVSAENHPMVQIFYRRYDDKFSFKKLPVLIGNDLKIFCRNNFRRFPINR</sequence>
<comment type="caution">
    <text evidence="1">The sequence shown here is derived from an EMBL/GenBank/DDBJ whole genome shotgun (WGS) entry which is preliminary data.</text>
</comment>
<dbReference type="AlphaFoldDB" id="A0A5J5FRM2"/>
<dbReference type="EMBL" id="VYKJ01000016">
    <property type="protein sequence ID" value="KAA8995848.1"/>
    <property type="molecule type" value="Genomic_DNA"/>
</dbReference>
<keyword evidence="2" id="KW-1185">Reference proteome</keyword>
<dbReference type="RefSeq" id="WP_150437308.1">
    <property type="nucleotide sequence ID" value="NZ_VYKJ01000016.1"/>
</dbReference>
<evidence type="ECO:0000313" key="2">
    <source>
        <dbReference type="Proteomes" id="UP000335415"/>
    </source>
</evidence>
<proteinExistence type="predicted"/>
<organism evidence="1 2">
    <name type="scientific">Affinibrenneria salicis</name>
    <dbReference type="NCBI Taxonomy" id="2590031"/>
    <lineage>
        <taxon>Bacteria</taxon>
        <taxon>Pseudomonadati</taxon>
        <taxon>Pseudomonadota</taxon>
        <taxon>Gammaproteobacteria</taxon>
        <taxon>Enterobacterales</taxon>
        <taxon>Pectobacteriaceae</taxon>
        <taxon>Affinibrenneria</taxon>
    </lineage>
</organism>
<evidence type="ECO:0000313" key="1">
    <source>
        <dbReference type="EMBL" id="KAA8995848.1"/>
    </source>
</evidence>
<dbReference type="Proteomes" id="UP000335415">
    <property type="component" value="Unassembled WGS sequence"/>
</dbReference>
<accession>A0A5J5FRM2</accession>
<name>A0A5J5FRM2_9GAMM</name>
<gene>
    <name evidence="1" type="ORF">FJU30_23005</name>
</gene>